<dbReference type="GO" id="GO:0006355">
    <property type="term" value="P:regulation of DNA-templated transcription"/>
    <property type="evidence" value="ECO:0007669"/>
    <property type="project" value="InterPro"/>
</dbReference>
<sequence length="50" mass="5951">MAKTYSNLTVRVDPDLLKKIKESLQKKDRNLTEWINKSIKEYLEKEKING</sequence>
<dbReference type="Gene3D" id="1.10.1220.10">
    <property type="entry name" value="Met repressor-like"/>
    <property type="match status" value="1"/>
</dbReference>
<gene>
    <name evidence="1" type="ORF">UFOVP88_39</name>
</gene>
<dbReference type="InterPro" id="IPR010985">
    <property type="entry name" value="Ribbon_hlx_hlx"/>
</dbReference>
<dbReference type="InterPro" id="IPR013321">
    <property type="entry name" value="Arc_rbn_hlx_hlx"/>
</dbReference>
<organism evidence="1">
    <name type="scientific">uncultured Caudovirales phage</name>
    <dbReference type="NCBI Taxonomy" id="2100421"/>
    <lineage>
        <taxon>Viruses</taxon>
        <taxon>Duplodnaviria</taxon>
        <taxon>Heunggongvirae</taxon>
        <taxon>Uroviricota</taxon>
        <taxon>Caudoviricetes</taxon>
        <taxon>Peduoviridae</taxon>
        <taxon>Maltschvirus</taxon>
        <taxon>Maltschvirus maltsch</taxon>
    </lineage>
</organism>
<protein>
    <submittedName>
        <fullName evidence="1">Uncharacterized protein</fullName>
    </submittedName>
</protein>
<dbReference type="SUPFAM" id="SSF47598">
    <property type="entry name" value="Ribbon-helix-helix"/>
    <property type="match status" value="1"/>
</dbReference>
<dbReference type="EMBL" id="LR796195">
    <property type="protein sequence ID" value="CAB4126392.1"/>
    <property type="molecule type" value="Genomic_DNA"/>
</dbReference>
<evidence type="ECO:0000313" key="1">
    <source>
        <dbReference type="EMBL" id="CAB4126392.1"/>
    </source>
</evidence>
<proteinExistence type="predicted"/>
<name>A0A6J5KYK6_9CAUD</name>
<reference evidence="1" key="1">
    <citation type="submission" date="2020-04" db="EMBL/GenBank/DDBJ databases">
        <authorList>
            <person name="Chiriac C."/>
            <person name="Salcher M."/>
            <person name="Ghai R."/>
            <person name="Kavagutti S V."/>
        </authorList>
    </citation>
    <scope>NUCLEOTIDE SEQUENCE</scope>
</reference>
<accession>A0A6J5KYK6</accession>